<evidence type="ECO:0000256" key="1">
    <source>
        <dbReference type="SAM" id="MobiDB-lite"/>
    </source>
</evidence>
<name>A0A2V1GWL3_9GAMM</name>
<feature type="region of interest" description="Disordered" evidence="1">
    <location>
        <begin position="217"/>
        <end position="237"/>
    </location>
</feature>
<sequence length="237" mass="26070">MPSRHRSFTNIQGPRSCREKNWPYALRWNITMGMSNHEKMSALIDNELNDDQLDALIDQISEQPELKQQWASFHLTGDAIRNELTDVSSSSLLGRINAELDAQEVSPLQDQPLPQADTSKVIRPKVAKWGMAKVVQGIAGLAIAASVAALSVVGVRWLQPVEQIGTPQLVEKVPQATNALPNLDQQGLQLVKQPAANLPPEIEAKLQNNLRNHARQQVDGDKNAAPYSPVLTQESGQ</sequence>
<dbReference type="Proteomes" id="UP000244906">
    <property type="component" value="Unassembled WGS sequence"/>
</dbReference>
<comment type="caution">
    <text evidence="3">The sequence shown here is derived from an EMBL/GenBank/DDBJ whole genome shotgun (WGS) entry which is preliminary data.</text>
</comment>
<dbReference type="CDD" id="cd16328">
    <property type="entry name" value="RseA_N"/>
    <property type="match status" value="1"/>
</dbReference>
<feature type="domain" description="Anti sigma-E protein RseA N-terminal" evidence="2">
    <location>
        <begin position="37"/>
        <end position="110"/>
    </location>
</feature>
<evidence type="ECO:0000313" key="3">
    <source>
        <dbReference type="EMBL" id="PVZ64940.1"/>
    </source>
</evidence>
<accession>A0A2V1GWL3</accession>
<dbReference type="Gene3D" id="1.10.10.880">
    <property type="entry name" value="Anti sigma-E protein RseA, N-terminal domain"/>
    <property type="match status" value="1"/>
</dbReference>
<dbReference type="InterPro" id="IPR005572">
    <property type="entry name" value="Anti-sigma_E_RseA_N"/>
</dbReference>
<gene>
    <name evidence="3" type="ORF">DC094_18935</name>
</gene>
<dbReference type="PANTHER" id="PTHR38104:SF1">
    <property type="entry name" value="ANTI-SIGMA-E FACTOR RSEA"/>
    <property type="match status" value="1"/>
</dbReference>
<evidence type="ECO:0000259" key="2">
    <source>
        <dbReference type="Pfam" id="PF03872"/>
    </source>
</evidence>
<dbReference type="AlphaFoldDB" id="A0A2V1GWL3"/>
<evidence type="ECO:0000313" key="4">
    <source>
        <dbReference type="Proteomes" id="UP000244906"/>
    </source>
</evidence>
<proteinExistence type="predicted"/>
<keyword evidence="4" id="KW-1185">Reference proteome</keyword>
<dbReference type="GO" id="GO:0016989">
    <property type="term" value="F:sigma factor antagonist activity"/>
    <property type="evidence" value="ECO:0007669"/>
    <property type="project" value="InterPro"/>
</dbReference>
<dbReference type="PANTHER" id="PTHR38104">
    <property type="match status" value="1"/>
</dbReference>
<dbReference type="EMBL" id="QDDL01000011">
    <property type="protein sequence ID" value="PVZ64940.1"/>
    <property type="molecule type" value="Genomic_DNA"/>
</dbReference>
<protein>
    <recommendedName>
        <fullName evidence="2">Anti sigma-E protein RseA N-terminal domain-containing protein</fullName>
    </recommendedName>
</protein>
<organism evidence="3 4">
    <name type="scientific">Pelagibaculum spongiae</name>
    <dbReference type="NCBI Taxonomy" id="2080658"/>
    <lineage>
        <taxon>Bacteria</taxon>
        <taxon>Pseudomonadati</taxon>
        <taxon>Pseudomonadota</taxon>
        <taxon>Gammaproteobacteria</taxon>
        <taxon>Oceanospirillales</taxon>
        <taxon>Pelagibaculum</taxon>
    </lineage>
</organism>
<dbReference type="InterPro" id="IPR052383">
    <property type="entry name" value="Anti-sigma-E_RseA-like"/>
</dbReference>
<dbReference type="Pfam" id="PF03872">
    <property type="entry name" value="RseA_N"/>
    <property type="match status" value="1"/>
</dbReference>
<dbReference type="SUPFAM" id="SSF89069">
    <property type="entry name" value="N-terminal, cytoplasmic domain of anti-sigmaE factor RseA"/>
    <property type="match status" value="1"/>
</dbReference>
<dbReference type="InterPro" id="IPR036147">
    <property type="entry name" value="Anti-sigma_E_RseA_N_sf"/>
</dbReference>
<reference evidence="3 4" key="1">
    <citation type="submission" date="2018-04" db="EMBL/GenBank/DDBJ databases">
        <title>Thalassorhabdus spongiae gen. nov., sp. nov., isolated from a marine sponge in South-West Iceland.</title>
        <authorList>
            <person name="Knobloch S."/>
            <person name="Daussin A."/>
            <person name="Johannsson R."/>
            <person name="Marteinsson V.T."/>
        </authorList>
    </citation>
    <scope>NUCLEOTIDE SEQUENCE [LARGE SCALE GENOMIC DNA]</scope>
    <source>
        <strain evidence="3 4">Hp12</strain>
    </source>
</reference>